<evidence type="ECO:0008006" key="4">
    <source>
        <dbReference type="Google" id="ProtNLM"/>
    </source>
</evidence>
<dbReference type="InParanoid" id="A0A0C2ZJV2"/>
<feature type="transmembrane region" description="Helical" evidence="1">
    <location>
        <begin position="65"/>
        <end position="86"/>
    </location>
</feature>
<gene>
    <name evidence="2" type="ORF">SCLCIDRAFT_861232</name>
</gene>
<dbReference type="HOGENOM" id="CLU_078589_0_0_1"/>
<accession>A0A0C2ZJV2</accession>
<evidence type="ECO:0000313" key="3">
    <source>
        <dbReference type="Proteomes" id="UP000053989"/>
    </source>
</evidence>
<feature type="transmembrane region" description="Helical" evidence="1">
    <location>
        <begin position="98"/>
        <end position="122"/>
    </location>
</feature>
<keyword evidence="3" id="KW-1185">Reference proteome</keyword>
<evidence type="ECO:0000313" key="2">
    <source>
        <dbReference type="EMBL" id="KIM61888.1"/>
    </source>
</evidence>
<organism evidence="2 3">
    <name type="scientific">Scleroderma citrinum Foug A</name>
    <dbReference type="NCBI Taxonomy" id="1036808"/>
    <lineage>
        <taxon>Eukaryota</taxon>
        <taxon>Fungi</taxon>
        <taxon>Dikarya</taxon>
        <taxon>Basidiomycota</taxon>
        <taxon>Agaricomycotina</taxon>
        <taxon>Agaricomycetes</taxon>
        <taxon>Agaricomycetidae</taxon>
        <taxon>Boletales</taxon>
        <taxon>Sclerodermatineae</taxon>
        <taxon>Sclerodermataceae</taxon>
        <taxon>Scleroderma</taxon>
    </lineage>
</organism>
<dbReference type="EMBL" id="KN822047">
    <property type="protein sequence ID" value="KIM61888.1"/>
    <property type="molecule type" value="Genomic_DNA"/>
</dbReference>
<reference evidence="3" key="2">
    <citation type="submission" date="2015-01" db="EMBL/GenBank/DDBJ databases">
        <title>Evolutionary Origins and Diversification of the Mycorrhizal Mutualists.</title>
        <authorList>
            <consortium name="DOE Joint Genome Institute"/>
            <consortium name="Mycorrhizal Genomics Consortium"/>
            <person name="Kohler A."/>
            <person name="Kuo A."/>
            <person name="Nagy L.G."/>
            <person name="Floudas D."/>
            <person name="Copeland A."/>
            <person name="Barry K.W."/>
            <person name="Cichocki N."/>
            <person name="Veneault-Fourrey C."/>
            <person name="LaButti K."/>
            <person name="Lindquist E.A."/>
            <person name="Lipzen A."/>
            <person name="Lundell T."/>
            <person name="Morin E."/>
            <person name="Murat C."/>
            <person name="Riley R."/>
            <person name="Ohm R."/>
            <person name="Sun H."/>
            <person name="Tunlid A."/>
            <person name="Henrissat B."/>
            <person name="Grigoriev I.V."/>
            <person name="Hibbett D.S."/>
            <person name="Martin F."/>
        </authorList>
    </citation>
    <scope>NUCLEOTIDE SEQUENCE [LARGE SCALE GENOMIC DNA]</scope>
    <source>
        <strain evidence="3">Foug A</strain>
    </source>
</reference>
<keyword evidence="1" id="KW-1133">Transmembrane helix</keyword>
<evidence type="ECO:0000256" key="1">
    <source>
        <dbReference type="SAM" id="Phobius"/>
    </source>
</evidence>
<dbReference type="OrthoDB" id="2674865at2759"/>
<keyword evidence="1" id="KW-0812">Transmembrane</keyword>
<reference evidence="2 3" key="1">
    <citation type="submission" date="2014-04" db="EMBL/GenBank/DDBJ databases">
        <authorList>
            <consortium name="DOE Joint Genome Institute"/>
            <person name="Kuo A."/>
            <person name="Kohler A."/>
            <person name="Nagy L.G."/>
            <person name="Floudas D."/>
            <person name="Copeland A."/>
            <person name="Barry K.W."/>
            <person name="Cichocki N."/>
            <person name="Veneault-Fourrey C."/>
            <person name="LaButti K."/>
            <person name="Lindquist E.A."/>
            <person name="Lipzen A."/>
            <person name="Lundell T."/>
            <person name="Morin E."/>
            <person name="Murat C."/>
            <person name="Sun H."/>
            <person name="Tunlid A."/>
            <person name="Henrissat B."/>
            <person name="Grigoriev I.V."/>
            <person name="Hibbett D.S."/>
            <person name="Martin F."/>
            <person name="Nordberg H.P."/>
            <person name="Cantor M.N."/>
            <person name="Hua S.X."/>
        </authorList>
    </citation>
    <scope>NUCLEOTIDE SEQUENCE [LARGE SCALE GENOMIC DNA]</scope>
    <source>
        <strain evidence="2 3">Foug A</strain>
    </source>
</reference>
<dbReference type="AlphaFoldDB" id="A0A0C2ZJV2"/>
<feature type="transmembrane region" description="Helical" evidence="1">
    <location>
        <begin position="142"/>
        <end position="162"/>
    </location>
</feature>
<keyword evidence="1" id="KW-0472">Membrane</keyword>
<dbReference type="Proteomes" id="UP000053989">
    <property type="component" value="Unassembled WGS sequence"/>
</dbReference>
<name>A0A0C2ZJV2_9AGAM</name>
<feature type="transmembrane region" description="Helical" evidence="1">
    <location>
        <begin position="169"/>
        <end position="189"/>
    </location>
</feature>
<protein>
    <recommendedName>
        <fullName evidence="4">PGG domain-containing protein</fullName>
    </recommendedName>
</protein>
<dbReference type="STRING" id="1036808.A0A0C2ZJV2"/>
<proteinExistence type="predicted"/>
<sequence length="215" mass="24444">MWTDLPSLFMTVFFFDHPGFIHRSLAHTQIEDKRSLADTQIKVWSTDVEKWRKFSRTYTDVTQQISLLATVLLAANMSFLAIQSIDSAPGGLSYAPQLFSYASLLAALCSIMTGLVVCPPRLFTNHGPSYFRRMAFVLGSPFLFFMYSLWFFLLAILIHCAYHKAVGQLVIAALFAAFLLYFIPLYWLITEPCNDIDTLDHRFTIASREKAATTD</sequence>